<accession>A0AA38LPK1</accession>
<evidence type="ECO:0000313" key="2">
    <source>
        <dbReference type="Proteomes" id="UP001164286"/>
    </source>
</evidence>
<sequence length="62" mass="6942">MNVINAVKTVANAIPPIVNNVGQVVPEGMRDYYECPIKGCVNPVWVIKGVPHVPCYRHYHLK</sequence>
<dbReference type="Proteomes" id="UP001164286">
    <property type="component" value="Unassembled WGS sequence"/>
</dbReference>
<proteinExistence type="predicted"/>
<gene>
    <name evidence="1" type="ORF">MKK02DRAFT_40535</name>
</gene>
<organism evidence="1 2">
    <name type="scientific">Dioszegia hungarica</name>
    <dbReference type="NCBI Taxonomy" id="4972"/>
    <lineage>
        <taxon>Eukaryota</taxon>
        <taxon>Fungi</taxon>
        <taxon>Dikarya</taxon>
        <taxon>Basidiomycota</taxon>
        <taxon>Agaricomycotina</taxon>
        <taxon>Tremellomycetes</taxon>
        <taxon>Tremellales</taxon>
        <taxon>Bulleribasidiaceae</taxon>
        <taxon>Dioszegia</taxon>
    </lineage>
</organism>
<evidence type="ECO:0000313" key="1">
    <source>
        <dbReference type="EMBL" id="KAI9632232.1"/>
    </source>
</evidence>
<dbReference type="EMBL" id="JAKWFO010000014">
    <property type="protein sequence ID" value="KAI9632232.1"/>
    <property type="molecule type" value="Genomic_DNA"/>
</dbReference>
<dbReference type="AlphaFoldDB" id="A0AA38LPK1"/>
<reference evidence="1" key="1">
    <citation type="journal article" date="2022" name="G3 (Bethesda)">
        <title>High quality genome of the basidiomycete yeast Dioszegia hungarica PDD-24b-2 isolated from cloud water.</title>
        <authorList>
            <person name="Jarrige D."/>
            <person name="Haridas S."/>
            <person name="Bleykasten-Grosshans C."/>
            <person name="Joly M."/>
            <person name="Nadalig T."/>
            <person name="Sancelme M."/>
            <person name="Vuilleumier S."/>
            <person name="Grigoriev I.V."/>
            <person name="Amato P."/>
            <person name="Bringel F."/>
        </authorList>
    </citation>
    <scope>NUCLEOTIDE SEQUENCE</scope>
    <source>
        <strain evidence="1">PDD-24b-2</strain>
    </source>
</reference>
<dbReference type="RefSeq" id="XP_052942009.1">
    <property type="nucleotide sequence ID" value="XM_053091140.1"/>
</dbReference>
<protein>
    <submittedName>
        <fullName evidence="1">Uncharacterized protein</fullName>
    </submittedName>
</protein>
<comment type="caution">
    <text evidence="1">The sequence shown here is derived from an EMBL/GenBank/DDBJ whole genome shotgun (WGS) entry which is preliminary data.</text>
</comment>
<name>A0AA38LPK1_9TREE</name>
<keyword evidence="2" id="KW-1185">Reference proteome</keyword>
<dbReference type="GeneID" id="77730345"/>